<evidence type="ECO:0000313" key="4">
    <source>
        <dbReference type="Proteomes" id="UP000007259"/>
    </source>
</evidence>
<organism evidence="3 4">
    <name type="scientific">Leishmania mexicana (strain MHOM/GT/2001/U1103)</name>
    <dbReference type="NCBI Taxonomy" id="929439"/>
    <lineage>
        <taxon>Eukaryota</taxon>
        <taxon>Discoba</taxon>
        <taxon>Euglenozoa</taxon>
        <taxon>Kinetoplastea</taxon>
        <taxon>Metakinetoplastina</taxon>
        <taxon>Trypanosomatida</taxon>
        <taxon>Trypanosomatidae</taxon>
        <taxon>Leishmaniinae</taxon>
        <taxon>Leishmania</taxon>
    </lineage>
</organism>
<dbReference type="GeneID" id="13452840"/>
<dbReference type="OMA" id="QFEYFRV"/>
<feature type="compositionally biased region" description="Low complexity" evidence="1">
    <location>
        <begin position="155"/>
        <end position="168"/>
    </location>
</feature>
<feature type="chain" id="PRO_5003236292" evidence="2">
    <location>
        <begin position="21"/>
        <end position="323"/>
    </location>
</feature>
<keyword evidence="4" id="KW-1185">Reference proteome</keyword>
<accession>E9AJV9</accession>
<feature type="signal peptide" evidence="2">
    <location>
        <begin position="1"/>
        <end position="20"/>
    </location>
</feature>
<dbReference type="OrthoDB" id="273370at2759"/>
<feature type="region of interest" description="Disordered" evidence="1">
    <location>
        <begin position="50"/>
        <end position="78"/>
    </location>
</feature>
<feature type="compositionally biased region" description="Basic residues" evidence="1">
    <location>
        <begin position="58"/>
        <end position="69"/>
    </location>
</feature>
<dbReference type="Proteomes" id="UP000007259">
    <property type="component" value="Chromosome 3"/>
</dbReference>
<dbReference type="PhylomeDB" id="E9AJV9"/>
<protein>
    <submittedName>
        <fullName evidence="3">Uncharacterized protein</fullName>
    </submittedName>
</protein>
<keyword evidence="2" id="KW-0732">Signal</keyword>
<dbReference type="AlphaFoldDB" id="E9AJV9"/>
<feature type="region of interest" description="Disordered" evidence="1">
    <location>
        <begin position="155"/>
        <end position="202"/>
    </location>
</feature>
<sequence length="323" mass="34496">MRPFACRTVLAAAASLAANATLIPVRNCYDSGRVERSGAAAAAVSSSVPYRRSSAPPRHAHPVGGHRHGPVKDRFPPVPTDLADPRRRLAVLVDGSNPNLIPGGCTTVDQVYRTSALFTTVLPAVLQVGVPVLLRVFAHQLPAVWEPLLAGSSSSSSSATQGGSASAGHHTPTDSAGQPISLVPLLPLQPPPPSSSSSSSTADAAIVPQVQFEYFRVERFIPVAMQMEADARHLYEFRHTNKVEGVCYVCHEVDRPMYISLMEEQRTGSVELEGLLSEVRGKGRRAEATEERPAKAAFFNQYVLDELGMAGELLADSRSKNGA</sequence>
<dbReference type="EMBL" id="FR799556">
    <property type="protein sequence ID" value="CBZ23209.1"/>
    <property type="molecule type" value="Genomic_DNA"/>
</dbReference>
<evidence type="ECO:0000313" key="3">
    <source>
        <dbReference type="EMBL" id="CBZ23209.1"/>
    </source>
</evidence>
<name>E9AJV9_LEIMU</name>
<dbReference type="KEGG" id="lmi:LMXM_03_0760"/>
<reference evidence="3 4" key="1">
    <citation type="journal article" date="2011" name="Genome Res.">
        <title>Chromosome and gene copy number variation allow major structural change between species and strains of Leishmania.</title>
        <authorList>
            <person name="Rogers M.B."/>
            <person name="Hilley J.D."/>
            <person name="Dickens N.J."/>
            <person name="Wilkes J."/>
            <person name="Bates P.A."/>
            <person name="Depledge D.P."/>
            <person name="Harris D."/>
            <person name="Her Y."/>
            <person name="Herzyk P."/>
            <person name="Imamura H."/>
            <person name="Otto T.D."/>
            <person name="Sanders M."/>
            <person name="Seeger K."/>
            <person name="Dujardin J.C."/>
            <person name="Berriman M."/>
            <person name="Smith D.F."/>
            <person name="Hertz-Fowler C."/>
            <person name="Mottram J.C."/>
        </authorList>
    </citation>
    <scope>NUCLEOTIDE SEQUENCE [LARGE SCALE GENOMIC DNA]</scope>
    <source>
        <strain evidence="3 4">MHOM/GT/2001/U1103</strain>
    </source>
</reference>
<dbReference type="RefSeq" id="XP_003871744.1">
    <property type="nucleotide sequence ID" value="XM_003871695.1"/>
</dbReference>
<dbReference type="VEuPathDB" id="TriTrypDB:LmxM.03.0760"/>
<proteinExistence type="predicted"/>
<evidence type="ECO:0000256" key="2">
    <source>
        <dbReference type="SAM" id="SignalP"/>
    </source>
</evidence>
<gene>
    <name evidence="3" type="ORF">LMXM_03_0760</name>
</gene>
<evidence type="ECO:0000256" key="1">
    <source>
        <dbReference type="SAM" id="MobiDB-lite"/>
    </source>
</evidence>